<dbReference type="Pfam" id="PF05701">
    <property type="entry name" value="WEMBL"/>
    <property type="match status" value="1"/>
</dbReference>
<comment type="similarity">
    <text evidence="1">Belongs to the WEB family.</text>
</comment>
<feature type="coiled-coil region" evidence="3">
    <location>
        <begin position="84"/>
        <end position="139"/>
    </location>
</feature>
<name>A0A2Z7D8R8_9LAMI</name>
<dbReference type="PANTHER" id="PTHR23160:SF20">
    <property type="entry name" value="OS02G0439200 PROTEIN"/>
    <property type="match status" value="1"/>
</dbReference>
<feature type="region of interest" description="Disordered" evidence="4">
    <location>
        <begin position="652"/>
        <end position="788"/>
    </location>
</feature>
<organism evidence="5 6">
    <name type="scientific">Dorcoceras hygrometricum</name>
    <dbReference type="NCBI Taxonomy" id="472368"/>
    <lineage>
        <taxon>Eukaryota</taxon>
        <taxon>Viridiplantae</taxon>
        <taxon>Streptophyta</taxon>
        <taxon>Embryophyta</taxon>
        <taxon>Tracheophyta</taxon>
        <taxon>Spermatophyta</taxon>
        <taxon>Magnoliopsida</taxon>
        <taxon>eudicotyledons</taxon>
        <taxon>Gunneridae</taxon>
        <taxon>Pentapetalae</taxon>
        <taxon>asterids</taxon>
        <taxon>lamiids</taxon>
        <taxon>Lamiales</taxon>
        <taxon>Gesneriaceae</taxon>
        <taxon>Didymocarpoideae</taxon>
        <taxon>Trichosporeae</taxon>
        <taxon>Loxocarpinae</taxon>
        <taxon>Dorcoceras</taxon>
    </lineage>
</organism>
<dbReference type="AlphaFoldDB" id="A0A2Z7D8R8"/>
<protein>
    <submittedName>
        <fullName evidence="5">ATP binding protein</fullName>
    </submittedName>
</protein>
<evidence type="ECO:0000256" key="2">
    <source>
        <dbReference type="ARBA" id="ARBA00023054"/>
    </source>
</evidence>
<feature type="compositionally biased region" description="Polar residues" evidence="4">
    <location>
        <begin position="52"/>
        <end position="68"/>
    </location>
</feature>
<feature type="region of interest" description="Disordered" evidence="4">
    <location>
        <begin position="1"/>
        <end position="38"/>
    </location>
</feature>
<dbReference type="InterPro" id="IPR008545">
    <property type="entry name" value="Web"/>
</dbReference>
<feature type="region of interest" description="Disordered" evidence="4">
    <location>
        <begin position="52"/>
        <end position="71"/>
    </location>
</feature>
<feature type="coiled-coil region" evidence="3">
    <location>
        <begin position="183"/>
        <end position="274"/>
    </location>
</feature>
<evidence type="ECO:0000256" key="4">
    <source>
        <dbReference type="SAM" id="MobiDB-lite"/>
    </source>
</evidence>
<gene>
    <name evidence="5" type="ORF">F511_20059</name>
</gene>
<keyword evidence="2 3" id="KW-0175">Coiled coil</keyword>
<dbReference type="Proteomes" id="UP000250235">
    <property type="component" value="Unassembled WGS sequence"/>
</dbReference>
<feature type="compositionally biased region" description="Basic and acidic residues" evidence="4">
    <location>
        <begin position="674"/>
        <end position="695"/>
    </location>
</feature>
<accession>A0A2Z7D8R8</accession>
<dbReference type="PANTHER" id="PTHR23160">
    <property type="entry name" value="SYNAPTONEMAL COMPLEX PROTEIN-RELATED"/>
    <property type="match status" value="1"/>
</dbReference>
<reference evidence="5 6" key="1">
    <citation type="journal article" date="2015" name="Proc. Natl. Acad. Sci. U.S.A.">
        <title>The resurrection genome of Boea hygrometrica: A blueprint for survival of dehydration.</title>
        <authorList>
            <person name="Xiao L."/>
            <person name="Yang G."/>
            <person name="Zhang L."/>
            <person name="Yang X."/>
            <person name="Zhao S."/>
            <person name="Ji Z."/>
            <person name="Zhou Q."/>
            <person name="Hu M."/>
            <person name="Wang Y."/>
            <person name="Chen M."/>
            <person name="Xu Y."/>
            <person name="Jin H."/>
            <person name="Xiao X."/>
            <person name="Hu G."/>
            <person name="Bao F."/>
            <person name="Hu Y."/>
            <person name="Wan P."/>
            <person name="Li L."/>
            <person name="Deng X."/>
            <person name="Kuang T."/>
            <person name="Xiang C."/>
            <person name="Zhu J.K."/>
            <person name="Oliver M.J."/>
            <person name="He Y."/>
        </authorList>
    </citation>
    <scope>NUCLEOTIDE SEQUENCE [LARGE SCALE GENOMIC DNA]</scope>
    <source>
        <strain evidence="6">cv. XS01</strain>
    </source>
</reference>
<evidence type="ECO:0000313" key="5">
    <source>
        <dbReference type="EMBL" id="KZV55949.1"/>
    </source>
</evidence>
<dbReference type="GO" id="GO:0007131">
    <property type="term" value="P:reciprocal meiotic recombination"/>
    <property type="evidence" value="ECO:0007669"/>
    <property type="project" value="TreeGrafter"/>
</dbReference>
<feature type="compositionally biased region" description="Acidic residues" evidence="4">
    <location>
        <begin position="736"/>
        <end position="749"/>
    </location>
</feature>
<dbReference type="OrthoDB" id="6350175at2759"/>
<evidence type="ECO:0000256" key="3">
    <source>
        <dbReference type="SAM" id="Coils"/>
    </source>
</evidence>
<dbReference type="EMBL" id="KQ988428">
    <property type="protein sequence ID" value="KZV55949.1"/>
    <property type="molecule type" value="Genomic_DNA"/>
</dbReference>
<sequence length="807" mass="90959">MLALSALSETPNAKATPVASRLIKSSAGVAKPTADSATRRLSLDRLPASVASKTTLTRRSPKLSTTPDNKGIRVSKPSEIQVEYDLAKEDLQRTKEQLLIVESEKVKVLDELKDARRLAEEANAKLSEALAAQKLAEENSEIEKFRTIEMEQAGIEAAQRKEEEFWRELEEVRNLHAMEATALQSVTEELHKVKEELAKTGDAKNLALGHAEEATKLAELHADKVEALSAEIVHLRNSHAARAEEDANERNSYVSELKSEMDSLRQELEKAKHFEYRSCMRGRELVTQADEAKMLERSASESLESVIKQLEGSNNSLHNAESEIASLKEKVSLLEIAIVQQKEDLEESRHLIELAKEETSEMVKRVESLISELESVKEDKIQALNNEQLAASRIQTVLEEKNDLINVLENSRNEEEKSKNALESLTAALHEVSSEARAAKEKLFSIQAENENYEIQIQDLNLALKETNQRYESRISDAKKEIHGHENAIKQSKHDLQNLTAEWEQKELILINSVKQSEEECCSLKSEISRLLNLLKIAEGEACAVKDDENRWKKSLKEAESELITLKEVLSKTEAENMGLKMSLIDRENELQNVLHKNEELQDREAASLKKAEELSKLLEEALVKKQVEEQGKMTDTEKDYDILPQVVESSELNGSGNMKPKVEIKSQQNVQQVKEKQDEVTDVRNNEPVQRENEFDIPNGKFKEANIEEKANNEPAEVDHMMWESCKIDAKDLPPEEEADLESFDDELESRTESGDGDEQMNGLYSTENLDSGESSPSKQQITKKKKGLVSKFGSLLKKKGTAKQK</sequence>
<feature type="coiled-coil region" evidence="3">
    <location>
        <begin position="303"/>
        <end position="502"/>
    </location>
</feature>
<feature type="coiled-coil region" evidence="3">
    <location>
        <begin position="549"/>
        <end position="629"/>
    </location>
</feature>
<feature type="compositionally biased region" description="Basic and acidic residues" evidence="4">
    <location>
        <begin position="702"/>
        <end position="735"/>
    </location>
</feature>
<proteinExistence type="inferred from homology"/>
<keyword evidence="6" id="KW-1185">Reference proteome</keyword>
<evidence type="ECO:0000256" key="1">
    <source>
        <dbReference type="ARBA" id="ARBA00005485"/>
    </source>
</evidence>
<feature type="compositionally biased region" description="Polar residues" evidence="4">
    <location>
        <begin position="764"/>
        <end position="782"/>
    </location>
</feature>
<evidence type="ECO:0000313" key="6">
    <source>
        <dbReference type="Proteomes" id="UP000250235"/>
    </source>
</evidence>